<dbReference type="EMBL" id="UYIG01000057">
    <property type="protein sequence ID" value="VDG27810.1"/>
    <property type="molecule type" value="Genomic_DNA"/>
</dbReference>
<keyword evidence="3" id="KW-1185">Reference proteome</keyword>
<evidence type="ECO:0000313" key="3">
    <source>
        <dbReference type="Proteomes" id="UP000289996"/>
    </source>
</evidence>
<dbReference type="RefSeq" id="WP_130851524.1">
    <property type="nucleotide sequence ID" value="NZ_UYIG01000057.1"/>
</dbReference>
<feature type="region of interest" description="Disordered" evidence="1">
    <location>
        <begin position="38"/>
        <end position="65"/>
    </location>
</feature>
<dbReference type="Proteomes" id="UP000289996">
    <property type="component" value="Unassembled WGS sequence"/>
</dbReference>
<evidence type="ECO:0000313" key="2">
    <source>
        <dbReference type="EMBL" id="VDG27810.1"/>
    </source>
</evidence>
<reference evidence="2 3" key="1">
    <citation type="submission" date="2018-11" db="EMBL/GenBank/DDBJ databases">
        <authorList>
            <person name="Wuyts S."/>
        </authorList>
    </citation>
    <scope>NUCLEOTIDE SEQUENCE [LARGE SCALE GENOMIC DNA]</scope>
    <source>
        <strain evidence="2">Lactobacillus mudanjiangensis AMBF249</strain>
    </source>
</reference>
<gene>
    <name evidence="2" type="ORF">MUDAN_MDHGFNIF_02633</name>
</gene>
<organism evidence="2 3">
    <name type="scientific">Lactiplantibacillus mudanjiangensis</name>
    <dbReference type="NCBI Taxonomy" id="1296538"/>
    <lineage>
        <taxon>Bacteria</taxon>
        <taxon>Bacillati</taxon>
        <taxon>Bacillota</taxon>
        <taxon>Bacilli</taxon>
        <taxon>Lactobacillales</taxon>
        <taxon>Lactobacillaceae</taxon>
        <taxon>Lactiplantibacillus</taxon>
    </lineage>
</organism>
<dbReference type="OrthoDB" id="1684431at2"/>
<protein>
    <submittedName>
        <fullName evidence="2">Uncharacterized protein</fullName>
    </submittedName>
</protein>
<evidence type="ECO:0000256" key="1">
    <source>
        <dbReference type="SAM" id="MobiDB-lite"/>
    </source>
</evidence>
<dbReference type="AlphaFoldDB" id="A0A660E4E8"/>
<sequence length="382" mass="41380">MATTNSRFDVVVNLKEYKPTPTESYGILLLVTKEKMASSEDTTPTTESGAGTTGGGATTTPTTPSHATFFTRLTTGNGILTALKDKDSNIYKEYSSVDAVADDFSEDTDVYKAATTYFAQDQVADRIAILSYTSDLAKAMSNYWRQSWTFVTEATFDTTEAATIAAIMETHGDKIFIADTYDMTSTAAFASSKYTANFVQPAVEQAAAGLVGRAGNLTPGSATFKFKAINGVTPIDWSDEELTQLKGNHQIGYLTVGANNQTSEGWTLSGDQMDSLLGQFYIKNEIVKAAQNLFQTHDKIAYDTDGINQLYSVVDSVLQTAADNHIILKDANGKAKYNINTVSREDSPTLDVANRLYQGLSFDYEEDGAIHNAIINGVVNIV</sequence>
<accession>A0A660E4E8</accession>
<name>A0A660E4E8_9LACO</name>
<proteinExistence type="predicted"/>